<keyword evidence="1" id="KW-0812">Transmembrane</keyword>
<sequence length="155" mass="16470">MFKNKHVIIAMIVAPILSVLAWFAVGQFLGEQPQAAKPGQSYPLVEQSNCRYRSGACDLENEDFRLRLTLQQGVTGPEFLLSSSHPLEGAVLAVVEGGADATPAAMRASDGQGLAWRIVLAEVPAPADRIRLVARAGGSSYFADASTAFLQPGDD</sequence>
<dbReference type="OrthoDB" id="9793024at2"/>
<name>A0A3L7DWG1_9GAMM</name>
<organism evidence="2 3">
    <name type="scientific">Seongchinamella sediminis</name>
    <dbReference type="NCBI Taxonomy" id="2283635"/>
    <lineage>
        <taxon>Bacteria</taxon>
        <taxon>Pseudomonadati</taxon>
        <taxon>Pseudomonadota</taxon>
        <taxon>Gammaproteobacteria</taxon>
        <taxon>Cellvibrionales</taxon>
        <taxon>Halieaceae</taxon>
        <taxon>Seongchinamella</taxon>
    </lineage>
</organism>
<dbReference type="RefSeq" id="WP_117954738.1">
    <property type="nucleotide sequence ID" value="NZ_QRAN01000011.1"/>
</dbReference>
<evidence type="ECO:0000313" key="3">
    <source>
        <dbReference type="Proteomes" id="UP000265509"/>
    </source>
</evidence>
<evidence type="ECO:0000256" key="1">
    <source>
        <dbReference type="SAM" id="Phobius"/>
    </source>
</evidence>
<keyword evidence="3" id="KW-1185">Reference proteome</keyword>
<accession>A0A3L7DWG1</accession>
<dbReference type="AlphaFoldDB" id="A0A3L7DWG1"/>
<comment type="caution">
    <text evidence="2">The sequence shown here is derived from an EMBL/GenBank/DDBJ whole genome shotgun (WGS) entry which is preliminary data.</text>
</comment>
<dbReference type="EMBL" id="QRAN01000011">
    <property type="protein sequence ID" value="RLQ21654.1"/>
    <property type="molecule type" value="Genomic_DNA"/>
</dbReference>
<keyword evidence="1" id="KW-0472">Membrane</keyword>
<keyword evidence="1" id="KW-1133">Transmembrane helix</keyword>
<dbReference type="Proteomes" id="UP000265509">
    <property type="component" value="Unassembled WGS sequence"/>
</dbReference>
<evidence type="ECO:0000313" key="2">
    <source>
        <dbReference type="EMBL" id="RLQ21654.1"/>
    </source>
</evidence>
<gene>
    <name evidence="2" type="ORF">DWB85_11610</name>
</gene>
<protein>
    <submittedName>
        <fullName evidence="2">Uncharacterized protein</fullName>
    </submittedName>
</protein>
<proteinExistence type="predicted"/>
<reference evidence="2 3" key="1">
    <citation type="submission" date="2018-07" db="EMBL/GenBank/DDBJ databases">
        <title>Halioglobus sp. genome submission.</title>
        <authorList>
            <person name="Ye M.-Q."/>
            <person name="Du Z.-J."/>
        </authorList>
    </citation>
    <scope>NUCLEOTIDE SEQUENCE [LARGE SCALE GENOMIC DNA]</scope>
    <source>
        <strain evidence="2 3">U0301</strain>
    </source>
</reference>
<feature type="transmembrane region" description="Helical" evidence="1">
    <location>
        <begin position="7"/>
        <end position="25"/>
    </location>
</feature>